<evidence type="ECO:0000313" key="1">
    <source>
        <dbReference type="EMBL" id="GEN32504.1"/>
    </source>
</evidence>
<organism evidence="1 2">
    <name type="scientific">Cerasibacillus quisquiliarum</name>
    <dbReference type="NCBI Taxonomy" id="227865"/>
    <lineage>
        <taxon>Bacteria</taxon>
        <taxon>Bacillati</taxon>
        <taxon>Bacillota</taxon>
        <taxon>Bacilli</taxon>
        <taxon>Bacillales</taxon>
        <taxon>Bacillaceae</taxon>
        <taxon>Cerasibacillus</taxon>
    </lineage>
</organism>
<sequence>MKRIGIISICILLLLTSCTPGEKEEEEIVQDVKEKKEMSIVPSYKLSKENYRMLLPYESGAARGVIVNQLANRVDIDEIEEGLRRHSKDYFDPETYIFREGQFLSAETVYGWLGRKLTEKQLEKEVQSEVKKLKEAQMTVNEEKIRNQLQQGINPPINNKNNAKEQKKNPKYLSHIVEQNYLITKDKQAKVAGISIGLSMKSVYRFYTEDKEKKRTFHETDIPKDKMLEVGKKNAQEILSRLRKMEGLENVPVMFAIYQEEDESSPVPGNFVAKTFVDKGQNEIGKWKSIKEKNVLFPSNEAEKHHVEESEVIKRFSNDVADYFPNYVGVIGKGFYINDELSKLVLDIPIEFYGKGEVLGFTQYVYGLAKELLSNNYHLEINIKSSTQMESLIYREAGKDDLNVHIFQ</sequence>
<keyword evidence="1" id="KW-0449">Lipoprotein</keyword>
<proteinExistence type="predicted"/>
<dbReference type="Gene3D" id="3.10.570.10">
    <property type="entry name" value="sex pheromone staph- cam373 precursor domain"/>
    <property type="match status" value="1"/>
</dbReference>
<dbReference type="PROSITE" id="PS51257">
    <property type="entry name" value="PROKAR_LIPOPROTEIN"/>
    <property type="match status" value="1"/>
</dbReference>
<dbReference type="InterPro" id="IPR011426">
    <property type="entry name" value="CamS"/>
</dbReference>
<dbReference type="PIRSF" id="PIRSF012509">
    <property type="entry name" value="CamS"/>
    <property type="match status" value="1"/>
</dbReference>
<dbReference type="OrthoDB" id="9795361at2"/>
<dbReference type="CDD" id="cd13441">
    <property type="entry name" value="CamS_repeat_1"/>
    <property type="match status" value="1"/>
</dbReference>
<comment type="caution">
    <text evidence="1">The sequence shown here is derived from an EMBL/GenBank/DDBJ whole genome shotgun (WGS) entry which is preliminary data.</text>
</comment>
<dbReference type="RefSeq" id="WP_146938838.1">
    <property type="nucleotide sequence ID" value="NZ_BJXW01000047.1"/>
</dbReference>
<name>A0A511V0R9_9BACI</name>
<dbReference type="Pfam" id="PF07537">
    <property type="entry name" value="CamS"/>
    <property type="match status" value="1"/>
</dbReference>
<dbReference type="Proteomes" id="UP000321491">
    <property type="component" value="Unassembled WGS sequence"/>
</dbReference>
<dbReference type="EMBL" id="BJXW01000047">
    <property type="protein sequence ID" value="GEN32504.1"/>
    <property type="molecule type" value="Genomic_DNA"/>
</dbReference>
<gene>
    <name evidence="1" type="primary">yerH</name>
    <name evidence="1" type="ORF">CQU01_27420</name>
</gene>
<keyword evidence="2" id="KW-1185">Reference proteome</keyword>
<accession>A0A511V0R9</accession>
<evidence type="ECO:0000313" key="2">
    <source>
        <dbReference type="Proteomes" id="UP000321491"/>
    </source>
</evidence>
<protein>
    <submittedName>
        <fullName evidence="1">Putative lipoprotein YerH</fullName>
    </submittedName>
</protein>
<dbReference type="CDD" id="cd13440">
    <property type="entry name" value="CamS_repeat_2"/>
    <property type="match status" value="1"/>
</dbReference>
<reference evidence="1 2" key="1">
    <citation type="submission" date="2019-07" db="EMBL/GenBank/DDBJ databases">
        <title>Whole genome shotgun sequence of Cerasibacillus quisquiliarum NBRC 102429.</title>
        <authorList>
            <person name="Hosoyama A."/>
            <person name="Uohara A."/>
            <person name="Ohji S."/>
            <person name="Ichikawa N."/>
        </authorList>
    </citation>
    <scope>NUCLEOTIDE SEQUENCE [LARGE SCALE GENOMIC DNA]</scope>
    <source>
        <strain evidence="1 2">NBRC 102429</strain>
    </source>
</reference>
<dbReference type="AlphaFoldDB" id="A0A511V0R9"/>